<feature type="region of interest" description="Disordered" evidence="1">
    <location>
        <begin position="119"/>
        <end position="152"/>
    </location>
</feature>
<feature type="compositionally biased region" description="Polar residues" evidence="1">
    <location>
        <begin position="130"/>
        <end position="140"/>
    </location>
</feature>
<dbReference type="RefSeq" id="XP_062794790.1">
    <property type="nucleotide sequence ID" value="XM_062938739.1"/>
</dbReference>
<dbReference type="GeneID" id="87959175"/>
<dbReference type="EMBL" id="CP141890">
    <property type="protein sequence ID" value="WRT70051.1"/>
    <property type="molecule type" value="Genomic_DNA"/>
</dbReference>
<proteinExistence type="predicted"/>
<gene>
    <name evidence="2" type="ORF">IL334_007045</name>
</gene>
<keyword evidence="3" id="KW-1185">Reference proteome</keyword>
<accession>A0ABZ1D8C4</accession>
<evidence type="ECO:0000313" key="3">
    <source>
        <dbReference type="Proteomes" id="UP001329825"/>
    </source>
</evidence>
<evidence type="ECO:0000256" key="1">
    <source>
        <dbReference type="SAM" id="MobiDB-lite"/>
    </source>
</evidence>
<feature type="region of interest" description="Disordered" evidence="1">
    <location>
        <begin position="176"/>
        <end position="227"/>
    </location>
</feature>
<sequence>MPPSPPTPSTPSNSLVIRHRPGPISPFKVPPMPSTPTRTPKTHKVSVQVKAERDTSASTAIVPRRIDLPPTPTSRAPNVIRRSRTITPSPRRRSSVTPIRTKIPCLSSSAGFQAKLAAIRSRDTTRRNKTPISGPNSYSNRGRLPTLPADGDEEEVRFWMQDQRQGSSSEAAIEIDDNDDDDADHPSPSDALIHQNQFPPFHSVSGIHDNDLDREGSEFSTASLRSAATPFSRAPTLDFRDVRYGRTYPQGEGRIRNGSNAVSPPANSTAALCSIPVALAGSISKISELIRTLIAKNIEDSKAPLMNDSDKLNLVHIAIFRGETDKYRAILSSIQKDLQEGGDVEVPKECISTILSLLKTSLLQAIKTDFLEYRSPAYRGSMEVRKSTWYADFKNYIKFSMQMLPNDLQKEKAEDIILSFRAVTSDRTHTNDTIITLSESFDGVNVVTVRKLAEAIIDFFAATINVAWSR</sequence>
<feature type="region of interest" description="Disordered" evidence="1">
    <location>
        <begin position="1"/>
        <end position="97"/>
    </location>
</feature>
<dbReference type="Proteomes" id="UP001329825">
    <property type="component" value="Chromosome 10"/>
</dbReference>
<name>A0ABZ1D8C4_9TREE</name>
<feature type="compositionally biased region" description="Basic and acidic residues" evidence="1">
    <location>
        <begin position="208"/>
        <end position="217"/>
    </location>
</feature>
<protein>
    <submittedName>
        <fullName evidence="2">Uncharacterized protein</fullName>
    </submittedName>
</protein>
<feature type="compositionally biased region" description="Low complexity" evidence="1">
    <location>
        <begin position="85"/>
        <end position="97"/>
    </location>
</feature>
<evidence type="ECO:0000313" key="2">
    <source>
        <dbReference type="EMBL" id="WRT70051.1"/>
    </source>
</evidence>
<reference evidence="2 3" key="1">
    <citation type="submission" date="2024-01" db="EMBL/GenBank/DDBJ databases">
        <title>Comparative genomics of Cryptococcus and Kwoniella reveals pathogenesis evolution and contrasting modes of karyotype evolution via chromosome fusion or intercentromeric recombination.</title>
        <authorList>
            <person name="Coelho M.A."/>
            <person name="David-Palma M."/>
            <person name="Shea T."/>
            <person name="Bowers K."/>
            <person name="McGinley-Smith S."/>
            <person name="Mohammad A.W."/>
            <person name="Gnirke A."/>
            <person name="Yurkov A.M."/>
            <person name="Nowrousian M."/>
            <person name="Sun S."/>
            <person name="Cuomo C.A."/>
            <person name="Heitman J."/>
        </authorList>
    </citation>
    <scope>NUCLEOTIDE SEQUENCE [LARGE SCALE GENOMIC DNA]</scope>
    <source>
        <strain evidence="2">CBS 11374</strain>
    </source>
</reference>
<organism evidence="2 3">
    <name type="scientific">Kwoniella shivajii</name>
    <dbReference type="NCBI Taxonomy" id="564305"/>
    <lineage>
        <taxon>Eukaryota</taxon>
        <taxon>Fungi</taxon>
        <taxon>Dikarya</taxon>
        <taxon>Basidiomycota</taxon>
        <taxon>Agaricomycotina</taxon>
        <taxon>Tremellomycetes</taxon>
        <taxon>Tremellales</taxon>
        <taxon>Cryptococcaceae</taxon>
        <taxon>Kwoniella</taxon>
    </lineage>
</organism>